<dbReference type="SMART" id="SM00530">
    <property type="entry name" value="HTH_XRE"/>
    <property type="match status" value="1"/>
</dbReference>
<dbReference type="OrthoDB" id="4273809at2"/>
<dbReference type="EMBL" id="CP031194">
    <property type="protein sequence ID" value="AXG77527.1"/>
    <property type="molecule type" value="Genomic_DNA"/>
</dbReference>
<keyword evidence="3" id="KW-1185">Reference proteome</keyword>
<dbReference type="InterPro" id="IPR010982">
    <property type="entry name" value="Lambda_DNA-bd_dom_sf"/>
</dbReference>
<protein>
    <submittedName>
        <fullName evidence="2">XRE family transcriptional regulator</fullName>
    </submittedName>
</protein>
<dbReference type="Proteomes" id="UP000253868">
    <property type="component" value="Chromosome"/>
</dbReference>
<dbReference type="Gene3D" id="1.10.260.40">
    <property type="entry name" value="lambda repressor-like DNA-binding domains"/>
    <property type="match status" value="1"/>
</dbReference>
<reference evidence="3" key="1">
    <citation type="submission" date="2018-07" db="EMBL/GenBank/DDBJ databases">
        <authorList>
            <person name="Zhao J."/>
        </authorList>
    </citation>
    <scope>NUCLEOTIDE SEQUENCE [LARGE SCALE GENOMIC DNA]</scope>
    <source>
        <strain evidence="3">GSSD-12</strain>
    </source>
</reference>
<evidence type="ECO:0000313" key="3">
    <source>
        <dbReference type="Proteomes" id="UP000253868"/>
    </source>
</evidence>
<accession>A0A345HLF3</accession>
<dbReference type="PROSITE" id="PS50943">
    <property type="entry name" value="HTH_CROC1"/>
    <property type="match status" value="1"/>
</dbReference>
<evidence type="ECO:0000313" key="2">
    <source>
        <dbReference type="EMBL" id="AXG77527.1"/>
    </source>
</evidence>
<feature type="domain" description="HTH cro/C1-type" evidence="1">
    <location>
        <begin position="25"/>
        <end position="76"/>
    </location>
</feature>
<dbReference type="Pfam" id="PF19054">
    <property type="entry name" value="DUF5753"/>
    <property type="match status" value="1"/>
</dbReference>
<dbReference type="InterPro" id="IPR043917">
    <property type="entry name" value="DUF5753"/>
</dbReference>
<dbReference type="AlphaFoldDB" id="A0A345HLF3"/>
<dbReference type="InterPro" id="IPR001387">
    <property type="entry name" value="Cro/C1-type_HTH"/>
</dbReference>
<dbReference type="CDD" id="cd00093">
    <property type="entry name" value="HTH_XRE"/>
    <property type="match status" value="1"/>
</dbReference>
<dbReference type="SUPFAM" id="SSF47413">
    <property type="entry name" value="lambda repressor-like DNA-binding domains"/>
    <property type="match status" value="1"/>
</dbReference>
<proteinExistence type="predicted"/>
<dbReference type="RefSeq" id="WP_114658894.1">
    <property type="nucleotide sequence ID" value="NZ_CP031194.1"/>
</dbReference>
<organism evidence="2 3">
    <name type="scientific">Streptomyces paludis</name>
    <dbReference type="NCBI Taxonomy" id="2282738"/>
    <lineage>
        <taxon>Bacteria</taxon>
        <taxon>Bacillati</taxon>
        <taxon>Actinomycetota</taxon>
        <taxon>Actinomycetes</taxon>
        <taxon>Kitasatosporales</taxon>
        <taxon>Streptomycetaceae</taxon>
        <taxon>Streptomyces</taxon>
    </lineage>
</organism>
<name>A0A345HLF3_9ACTN</name>
<gene>
    <name evidence="2" type="ORF">DVK44_07245</name>
</gene>
<dbReference type="Pfam" id="PF13560">
    <property type="entry name" value="HTH_31"/>
    <property type="match status" value="1"/>
</dbReference>
<dbReference type="KEGG" id="spad:DVK44_07245"/>
<dbReference type="GO" id="GO:0003677">
    <property type="term" value="F:DNA binding"/>
    <property type="evidence" value="ECO:0007669"/>
    <property type="project" value="InterPro"/>
</dbReference>
<sequence length="280" mass="31548">MPGRRIVTGRSQEPRLRFSEELGLLREQKKLSLRKLAEALGWDHSLFSKMETGDSLGSAEVVQALDQFYGTTPMLLTLWELAMADPSQFRERYRRYMVLEAEAVTLWHFGVGALPGLLQTEGYARALLRAGGLDGLELERQIEARIGRRVLLEGENPPHIRAIISETVLRMALPDAAAWREQLEHLLTMAERSTVVVQVMPFSVGPHALINNHVMFLRAADGNTVAYTENDSGGELIEQPTRIEQLQLRYDAVRDLALSPAESRKFITQMLEEASWDPSI</sequence>
<evidence type="ECO:0000259" key="1">
    <source>
        <dbReference type="PROSITE" id="PS50943"/>
    </source>
</evidence>